<dbReference type="AlphaFoldDB" id="A0A9Q4L8C1"/>
<dbReference type="GO" id="GO:0005886">
    <property type="term" value="C:plasma membrane"/>
    <property type="evidence" value="ECO:0007669"/>
    <property type="project" value="UniProtKB-SubCell"/>
</dbReference>
<evidence type="ECO:0000256" key="6">
    <source>
        <dbReference type="ARBA" id="ARBA00022989"/>
    </source>
</evidence>
<keyword evidence="11" id="KW-1185">Reference proteome</keyword>
<feature type="transmembrane region" description="Helical" evidence="9">
    <location>
        <begin position="250"/>
        <end position="274"/>
    </location>
</feature>
<comment type="caution">
    <text evidence="10">The sequence shown here is derived from an EMBL/GenBank/DDBJ whole genome shotgun (WGS) entry which is preliminary data.</text>
</comment>
<evidence type="ECO:0000313" key="10">
    <source>
        <dbReference type="EMBL" id="MDF9747830.1"/>
    </source>
</evidence>
<keyword evidence="3" id="KW-1003">Cell membrane</keyword>
<evidence type="ECO:0000256" key="8">
    <source>
        <dbReference type="ARBA" id="ARBA00037998"/>
    </source>
</evidence>
<feature type="transmembrane region" description="Helical" evidence="9">
    <location>
        <begin position="7"/>
        <end position="29"/>
    </location>
</feature>
<evidence type="ECO:0000256" key="3">
    <source>
        <dbReference type="ARBA" id="ARBA00022475"/>
    </source>
</evidence>
<keyword evidence="6 9" id="KW-1133">Transmembrane helix</keyword>
<dbReference type="CDD" id="cd06582">
    <property type="entry name" value="TM_PBP1_LivH_like"/>
    <property type="match status" value="1"/>
</dbReference>
<evidence type="ECO:0000256" key="5">
    <source>
        <dbReference type="ARBA" id="ARBA00022970"/>
    </source>
</evidence>
<keyword evidence="4 9" id="KW-0812">Transmembrane</keyword>
<accession>A0A9Q4L8C1</accession>
<keyword evidence="5" id="KW-0029">Amino-acid transport</keyword>
<evidence type="ECO:0000313" key="11">
    <source>
        <dbReference type="Proteomes" id="UP001154061"/>
    </source>
</evidence>
<feature type="transmembrane region" description="Helical" evidence="9">
    <location>
        <begin position="61"/>
        <end position="79"/>
    </location>
</feature>
<feature type="transmembrane region" description="Helical" evidence="9">
    <location>
        <begin position="35"/>
        <end position="54"/>
    </location>
</feature>
<dbReference type="RefSeq" id="WP_277524197.1">
    <property type="nucleotide sequence ID" value="NZ_JAMQOT010000009.1"/>
</dbReference>
<protein>
    <submittedName>
        <fullName evidence="10">Branched-chain amino acid ABC transporter permease</fullName>
    </submittedName>
</protein>
<comment type="similarity">
    <text evidence="8">Belongs to the binding-protein-dependent transport system permease family. LivHM subfamily.</text>
</comment>
<proteinExistence type="inferred from homology"/>
<organism evidence="10 11">
    <name type="scientific">Natrinema salsiterrestre</name>
    <dbReference type="NCBI Taxonomy" id="2950540"/>
    <lineage>
        <taxon>Archaea</taxon>
        <taxon>Methanobacteriati</taxon>
        <taxon>Methanobacteriota</taxon>
        <taxon>Stenosarchaea group</taxon>
        <taxon>Halobacteria</taxon>
        <taxon>Halobacteriales</taxon>
        <taxon>Natrialbaceae</taxon>
        <taxon>Natrinema</taxon>
    </lineage>
</organism>
<evidence type="ECO:0000256" key="9">
    <source>
        <dbReference type="SAM" id="Phobius"/>
    </source>
</evidence>
<dbReference type="Proteomes" id="UP001154061">
    <property type="component" value="Unassembled WGS sequence"/>
</dbReference>
<evidence type="ECO:0000256" key="7">
    <source>
        <dbReference type="ARBA" id="ARBA00023136"/>
    </source>
</evidence>
<name>A0A9Q4L8C1_9EURY</name>
<reference evidence="10" key="1">
    <citation type="submission" date="2022-06" db="EMBL/GenBank/DDBJ databases">
        <title>Natrinema sp. a new haloarchaeum isolate from saline soil.</title>
        <authorList>
            <person name="Strakova D."/>
            <person name="Galisteo C."/>
            <person name="Sanchez-Porro C."/>
            <person name="Ventosa A."/>
        </authorList>
    </citation>
    <scope>NUCLEOTIDE SEQUENCE</scope>
    <source>
        <strain evidence="10">S1CR25-10</strain>
    </source>
</reference>
<gene>
    <name evidence="10" type="ORF">NDI89_19815</name>
</gene>
<dbReference type="PANTHER" id="PTHR11795:SF450">
    <property type="entry name" value="ABC TRANSPORTER PERMEASE PROTEIN"/>
    <property type="match status" value="1"/>
</dbReference>
<feature type="transmembrane region" description="Helical" evidence="9">
    <location>
        <begin position="85"/>
        <end position="104"/>
    </location>
</feature>
<feature type="transmembrane region" description="Helical" evidence="9">
    <location>
        <begin position="139"/>
        <end position="156"/>
    </location>
</feature>
<dbReference type="GO" id="GO:0022857">
    <property type="term" value="F:transmembrane transporter activity"/>
    <property type="evidence" value="ECO:0007669"/>
    <property type="project" value="InterPro"/>
</dbReference>
<evidence type="ECO:0000256" key="1">
    <source>
        <dbReference type="ARBA" id="ARBA00004651"/>
    </source>
</evidence>
<dbReference type="PANTHER" id="PTHR11795">
    <property type="entry name" value="BRANCHED-CHAIN AMINO ACID TRANSPORT SYSTEM PERMEASE PROTEIN LIVH"/>
    <property type="match status" value="1"/>
</dbReference>
<sequence length="286" mass="30836">MISDIITILIVGAMISAIYALIAIGFTMIFGVGGILNLTHGALLMIAAYAYFVTQPYIGRAGGVIVGIVLAAVASYGVYMGLVRYIEENVVITFMATIMAALALQEAMTMAFSQQAQVLTPIMPGSVAIAGTRMQYDQLLAFVFSWVMIGMLWYYVTNTKDGRAILATSMSERGAIFTGVDLPRVRRQTWLIAGAFAGVGGIFIGRLQQTSPEMWLEPLTLAFMIVIIGGVGSIKGSIIAAYLIGYIETLTVALLGAPYRVVVALLIIIAVIMYRPEGLYGREYLE</sequence>
<evidence type="ECO:0000256" key="2">
    <source>
        <dbReference type="ARBA" id="ARBA00022448"/>
    </source>
</evidence>
<dbReference type="InterPro" id="IPR052157">
    <property type="entry name" value="BCAA_transport_permease"/>
</dbReference>
<feature type="transmembrane region" description="Helical" evidence="9">
    <location>
        <begin position="189"/>
        <end position="207"/>
    </location>
</feature>
<dbReference type="Pfam" id="PF02653">
    <property type="entry name" value="BPD_transp_2"/>
    <property type="match status" value="1"/>
</dbReference>
<dbReference type="GO" id="GO:0006865">
    <property type="term" value="P:amino acid transport"/>
    <property type="evidence" value="ECO:0007669"/>
    <property type="project" value="UniProtKB-KW"/>
</dbReference>
<evidence type="ECO:0000256" key="4">
    <source>
        <dbReference type="ARBA" id="ARBA00022692"/>
    </source>
</evidence>
<dbReference type="InterPro" id="IPR001851">
    <property type="entry name" value="ABC_transp_permease"/>
</dbReference>
<feature type="transmembrane region" description="Helical" evidence="9">
    <location>
        <begin position="219"/>
        <end position="244"/>
    </location>
</feature>
<keyword evidence="7 9" id="KW-0472">Membrane</keyword>
<comment type="subcellular location">
    <subcellularLocation>
        <location evidence="1">Cell membrane</location>
        <topology evidence="1">Multi-pass membrane protein</topology>
    </subcellularLocation>
</comment>
<keyword evidence="2" id="KW-0813">Transport</keyword>
<dbReference type="EMBL" id="JAMQOT010000009">
    <property type="protein sequence ID" value="MDF9747830.1"/>
    <property type="molecule type" value="Genomic_DNA"/>
</dbReference>